<dbReference type="AlphaFoldDB" id="A0A088S065"/>
<dbReference type="KEGG" id="lpan:LPMP_341460"/>
<feature type="transmembrane region" description="Helical" evidence="2">
    <location>
        <begin position="12"/>
        <end position="39"/>
    </location>
</feature>
<dbReference type="eggNOG" id="ENOG502S4UU">
    <property type="taxonomic scope" value="Eukaryota"/>
</dbReference>
<feature type="transmembrane region" description="Helical" evidence="2">
    <location>
        <begin position="587"/>
        <end position="609"/>
    </location>
</feature>
<organism evidence="3 4">
    <name type="scientific">Leishmania panamensis</name>
    <dbReference type="NCBI Taxonomy" id="5679"/>
    <lineage>
        <taxon>Eukaryota</taxon>
        <taxon>Discoba</taxon>
        <taxon>Euglenozoa</taxon>
        <taxon>Kinetoplastea</taxon>
        <taxon>Metakinetoplastina</taxon>
        <taxon>Trypanosomatida</taxon>
        <taxon>Trypanosomatidae</taxon>
        <taxon>Leishmaniinae</taxon>
        <taxon>Leishmania</taxon>
        <taxon>Leishmania guyanensis species complex</taxon>
    </lineage>
</organism>
<proteinExistence type="predicted"/>
<protein>
    <recommendedName>
        <fullName evidence="5">Transmembrane protein</fullName>
    </recommendedName>
</protein>
<feature type="transmembrane region" description="Helical" evidence="2">
    <location>
        <begin position="98"/>
        <end position="119"/>
    </location>
</feature>
<evidence type="ECO:0008006" key="5">
    <source>
        <dbReference type="Google" id="ProtNLM"/>
    </source>
</evidence>
<feature type="transmembrane region" description="Helical" evidence="2">
    <location>
        <begin position="616"/>
        <end position="632"/>
    </location>
</feature>
<evidence type="ECO:0000256" key="2">
    <source>
        <dbReference type="SAM" id="Phobius"/>
    </source>
</evidence>
<dbReference type="Proteomes" id="UP000063063">
    <property type="component" value="Chromosome 34"/>
</dbReference>
<evidence type="ECO:0000313" key="3">
    <source>
        <dbReference type="EMBL" id="AIO01773.1"/>
    </source>
</evidence>
<reference evidence="3 4" key="1">
    <citation type="journal article" date="2015" name="Sci. Rep.">
        <title>The genome of Leishmania panamensis: insights into genomics of the L. (Viannia) subgenus.</title>
        <authorList>
            <person name="Llanes A."/>
            <person name="Restrepo C.M."/>
            <person name="Vecchio G.D."/>
            <person name="Anguizola F.J."/>
            <person name="Lleonart R."/>
        </authorList>
    </citation>
    <scope>NUCLEOTIDE SEQUENCE [LARGE SCALE GENOMIC DNA]</scope>
    <source>
        <strain evidence="3 4">MHOM/PA/94/PSC-1</strain>
    </source>
</reference>
<keyword evidence="4" id="KW-1185">Reference proteome</keyword>
<feature type="transmembrane region" description="Helical" evidence="2">
    <location>
        <begin position="763"/>
        <end position="783"/>
    </location>
</feature>
<dbReference type="RefSeq" id="XP_010702573.1">
    <property type="nucleotide sequence ID" value="XM_010704271.1"/>
</dbReference>
<feature type="transmembrane region" description="Helical" evidence="2">
    <location>
        <begin position="846"/>
        <end position="863"/>
    </location>
</feature>
<dbReference type="GeneID" id="22578651"/>
<keyword evidence="2" id="KW-1133">Transmembrane helix</keyword>
<name>A0A088S065_LEIPA</name>
<gene>
    <name evidence="3" type="ORF">LPMP_341460</name>
</gene>
<feature type="transmembrane region" description="Helical" evidence="2">
    <location>
        <begin position="74"/>
        <end position="91"/>
    </location>
</feature>
<keyword evidence="1" id="KW-0175">Coiled coil</keyword>
<dbReference type="EMBL" id="CP009403">
    <property type="protein sequence ID" value="AIO01773.1"/>
    <property type="molecule type" value="Genomic_DNA"/>
</dbReference>
<evidence type="ECO:0000313" key="4">
    <source>
        <dbReference type="Proteomes" id="UP000063063"/>
    </source>
</evidence>
<dbReference type="VEuPathDB" id="TriTrypDB:LPAL13_340020600"/>
<dbReference type="OrthoDB" id="273623at2759"/>
<evidence type="ECO:0000256" key="1">
    <source>
        <dbReference type="SAM" id="Coils"/>
    </source>
</evidence>
<sequence>MPAIHCDEATIYASVALLCGVVALLAMARAFLYTLGALICHVVEDRRLPPLLEHSMCAAVLVTAVVLFGDVSALMPWVVLLATVTSGAFCWSLRSLRWIGVSSFVFYSLVVMHLVGPALVEEVDLSREEWSALVQGQRMLILSLPPLPSLSIYSYYDKVTIEGSSSPLATSTASAALPRLLLELSVWWTNSVKWVSECNESMKKRRRRDHITQGAVPPFPTYLLVASGDNTQLSHYTREIRTTTPVMAGSDRIRLVGRRNTIRHSHVYCIIPESRTDPTPPPAATIPTFVDVRCLQLRDDTLLRNVTIHWAVYPSSSLAPSTTAEAGHTLDSLSSAQYAWRSLHVGADAEQSCADVQAQLQGELGVAVSSSLIECVDEVDVAKLPLSFVTKAPLFVWLGWQFPGYVHRVQDMLLFFCSHVASPMWALVVVTCHVSWEATLALAQQCGVWLVEMAPYVKRGAEHVAIFLGGALCSPSTRREESIDADGDRVDAREALLRALATPSSRCATFARAHAAHSAFRAGAQTRTSVVAIVSAAMDTLDLVPGVWSVYTWSWKAEYRITLWIVAALQQAFFCAFSVILQPVVRVLIIAVQYLAALVPKIVIALHYLWRWISQLRILAYFSPFCTFMWALEKRVWRYEWSTLKVVLAFLAAQGERVVYVCARYAAVGGGYATSLVHHYSTTSLSTHMAVFFLQTALLGIAMRNELNQFVVAEQQQRTPARSFLVRCIPASMATWLPPNVLANRVNGLWMLVRAYLVECVRYFLLHAVATLVLIGLSVLPFASKLYALSLRYVFPWLSGQYFLTFFSHDRPPIRRVAVYFVGRMVVATVLQDTIGDLIYSVLKDLLRAVGLTGGLALLLFAWPQRASLARQVATAITDSLQATPTQTRVSMTPVAESNATELKAAEKVAEDKENEEARQRDVSVVKQINLVDAT</sequence>
<dbReference type="VEuPathDB" id="TriTrypDB:LPMP_341460"/>
<keyword evidence="2" id="KW-0472">Membrane</keyword>
<feature type="transmembrane region" description="Helical" evidence="2">
    <location>
        <begin position="561"/>
        <end position="581"/>
    </location>
</feature>
<feature type="coiled-coil region" evidence="1">
    <location>
        <begin position="896"/>
        <end position="923"/>
    </location>
</feature>
<accession>A0A088S065</accession>
<keyword evidence="2" id="KW-0812">Transmembrane</keyword>